<proteinExistence type="predicted"/>
<accession>A0ABD3GDF8</accession>
<dbReference type="EMBL" id="JBJQOH010000008">
    <property type="protein sequence ID" value="KAL3676617.1"/>
    <property type="molecule type" value="Genomic_DNA"/>
</dbReference>
<dbReference type="AlphaFoldDB" id="A0ABD3GDF8"/>
<dbReference type="Proteomes" id="UP001633002">
    <property type="component" value="Unassembled WGS sequence"/>
</dbReference>
<organism evidence="1 2">
    <name type="scientific">Riccia sorocarpa</name>
    <dbReference type="NCBI Taxonomy" id="122646"/>
    <lineage>
        <taxon>Eukaryota</taxon>
        <taxon>Viridiplantae</taxon>
        <taxon>Streptophyta</taxon>
        <taxon>Embryophyta</taxon>
        <taxon>Marchantiophyta</taxon>
        <taxon>Marchantiopsida</taxon>
        <taxon>Marchantiidae</taxon>
        <taxon>Marchantiales</taxon>
        <taxon>Ricciaceae</taxon>
        <taxon>Riccia</taxon>
    </lineage>
</organism>
<gene>
    <name evidence="1" type="ORF">R1sor_026565</name>
</gene>
<comment type="caution">
    <text evidence="1">The sequence shown here is derived from an EMBL/GenBank/DDBJ whole genome shotgun (WGS) entry which is preliminary data.</text>
</comment>
<reference evidence="1 2" key="1">
    <citation type="submission" date="2024-09" db="EMBL/GenBank/DDBJ databases">
        <title>Chromosome-scale assembly of Riccia sorocarpa.</title>
        <authorList>
            <person name="Paukszto L."/>
        </authorList>
    </citation>
    <scope>NUCLEOTIDE SEQUENCE [LARGE SCALE GENOMIC DNA]</scope>
    <source>
        <strain evidence="1">LP-2024</strain>
        <tissue evidence="1">Aerial parts of the thallus</tissue>
    </source>
</reference>
<evidence type="ECO:0000313" key="2">
    <source>
        <dbReference type="Proteomes" id="UP001633002"/>
    </source>
</evidence>
<protein>
    <submittedName>
        <fullName evidence="1">Uncharacterized protein</fullName>
    </submittedName>
</protein>
<sequence>MHFWVKLLYNYFDDSNSQQWKPLLAAVILPQATTADLRHEEFYGHSDNGLSSGVQLPPRGFDYKTRYGFGEWRTQHFTPGPGRNVIIDPTQLATSVQNQRRQPNIFSFFVHAGAPCLR</sequence>
<evidence type="ECO:0000313" key="1">
    <source>
        <dbReference type="EMBL" id="KAL3676617.1"/>
    </source>
</evidence>
<name>A0ABD3GDF8_9MARC</name>
<keyword evidence="2" id="KW-1185">Reference proteome</keyword>